<feature type="chain" id="PRO_5043595405" evidence="1">
    <location>
        <begin position="22"/>
        <end position="124"/>
    </location>
</feature>
<reference evidence="2 3" key="1">
    <citation type="submission" date="2024-04" db="EMBL/GenBank/DDBJ databases">
        <authorList>
            <person name="Fracassetti M."/>
        </authorList>
    </citation>
    <scope>NUCLEOTIDE SEQUENCE [LARGE SCALE GENOMIC DNA]</scope>
</reference>
<evidence type="ECO:0000313" key="2">
    <source>
        <dbReference type="EMBL" id="CAL1401404.1"/>
    </source>
</evidence>
<gene>
    <name evidence="2" type="ORF">LTRI10_LOCUS41461</name>
</gene>
<feature type="signal peptide" evidence="1">
    <location>
        <begin position="1"/>
        <end position="21"/>
    </location>
</feature>
<accession>A0AAV2FST7</accession>
<organism evidence="2 3">
    <name type="scientific">Linum trigynum</name>
    <dbReference type="NCBI Taxonomy" id="586398"/>
    <lineage>
        <taxon>Eukaryota</taxon>
        <taxon>Viridiplantae</taxon>
        <taxon>Streptophyta</taxon>
        <taxon>Embryophyta</taxon>
        <taxon>Tracheophyta</taxon>
        <taxon>Spermatophyta</taxon>
        <taxon>Magnoliopsida</taxon>
        <taxon>eudicotyledons</taxon>
        <taxon>Gunneridae</taxon>
        <taxon>Pentapetalae</taxon>
        <taxon>rosids</taxon>
        <taxon>fabids</taxon>
        <taxon>Malpighiales</taxon>
        <taxon>Linaceae</taxon>
        <taxon>Linum</taxon>
    </lineage>
</organism>
<keyword evidence="1" id="KW-0732">Signal</keyword>
<dbReference type="EMBL" id="OZ034820">
    <property type="protein sequence ID" value="CAL1401404.1"/>
    <property type="molecule type" value="Genomic_DNA"/>
</dbReference>
<dbReference type="Proteomes" id="UP001497516">
    <property type="component" value="Chromosome 7"/>
</dbReference>
<keyword evidence="3" id="KW-1185">Reference proteome</keyword>
<evidence type="ECO:0000313" key="3">
    <source>
        <dbReference type="Proteomes" id="UP001497516"/>
    </source>
</evidence>
<name>A0AAV2FST7_9ROSI</name>
<sequence length="124" mass="14208">MTASKLLIFFVAVNLPFPILPQIPNFRRLPTRLSFSTPCDYQLQNLYPRGGASRQQRRDQSLSLKKYPFASLGCRRTSQKPSKGFACYSGQSLDLVQYRVNKKQSRCLLSLRVNSCFFCSFPSQ</sequence>
<dbReference type="AlphaFoldDB" id="A0AAV2FST7"/>
<protein>
    <submittedName>
        <fullName evidence="2">Uncharacterized protein</fullName>
    </submittedName>
</protein>
<evidence type="ECO:0000256" key="1">
    <source>
        <dbReference type="SAM" id="SignalP"/>
    </source>
</evidence>
<proteinExistence type="predicted"/>